<dbReference type="GO" id="GO:0006355">
    <property type="term" value="P:regulation of DNA-templated transcription"/>
    <property type="evidence" value="ECO:0007669"/>
    <property type="project" value="InterPro"/>
</dbReference>
<dbReference type="SMART" id="SM00028">
    <property type="entry name" value="TPR"/>
    <property type="match status" value="3"/>
</dbReference>
<dbReference type="SUPFAM" id="SSF46894">
    <property type="entry name" value="C-terminal effector domain of the bipartite response regulators"/>
    <property type="match status" value="1"/>
</dbReference>
<dbReference type="SMART" id="SM00862">
    <property type="entry name" value="Trans_reg_C"/>
    <property type="match status" value="1"/>
</dbReference>
<accession>A0A3B0WV45</accession>
<dbReference type="EMBL" id="UOFE01000046">
    <property type="protein sequence ID" value="VAW55032.1"/>
    <property type="molecule type" value="Genomic_DNA"/>
</dbReference>
<protein>
    <recommendedName>
        <fullName evidence="3">OmpR/PhoB-type domain-containing protein</fullName>
    </recommendedName>
</protein>
<dbReference type="InterPro" id="IPR011990">
    <property type="entry name" value="TPR-like_helical_dom_sf"/>
</dbReference>
<evidence type="ECO:0000256" key="2">
    <source>
        <dbReference type="SAM" id="Phobius"/>
    </source>
</evidence>
<dbReference type="SUPFAM" id="SSF48452">
    <property type="entry name" value="TPR-like"/>
    <property type="match status" value="1"/>
</dbReference>
<dbReference type="Gene3D" id="3.40.50.10610">
    <property type="entry name" value="ABC-type transport auxiliary lipoprotein component"/>
    <property type="match status" value="1"/>
</dbReference>
<gene>
    <name evidence="4" type="ORF">MNBD_GAMMA05-217</name>
</gene>
<dbReference type="PROSITE" id="PS50005">
    <property type="entry name" value="TPR"/>
    <property type="match status" value="1"/>
</dbReference>
<keyword evidence="2" id="KW-0472">Membrane</keyword>
<keyword evidence="2" id="KW-0812">Transmembrane</keyword>
<dbReference type="Gene3D" id="1.10.10.10">
    <property type="entry name" value="Winged helix-like DNA-binding domain superfamily/Winged helix DNA-binding domain"/>
    <property type="match status" value="1"/>
</dbReference>
<organism evidence="4">
    <name type="scientific">hydrothermal vent metagenome</name>
    <dbReference type="NCBI Taxonomy" id="652676"/>
    <lineage>
        <taxon>unclassified sequences</taxon>
        <taxon>metagenomes</taxon>
        <taxon>ecological metagenomes</taxon>
    </lineage>
</organism>
<dbReference type="Gene3D" id="1.25.40.10">
    <property type="entry name" value="Tetratricopeptide repeat domain"/>
    <property type="match status" value="1"/>
</dbReference>
<proteinExistence type="predicted"/>
<feature type="domain" description="OmpR/PhoB-type" evidence="3">
    <location>
        <begin position="1"/>
        <end position="98"/>
    </location>
</feature>
<dbReference type="AlphaFoldDB" id="A0A3B0WV45"/>
<dbReference type="PANTHER" id="PTHR12558:SF33">
    <property type="entry name" value="BLL7664 PROTEIN"/>
    <property type="match status" value="1"/>
</dbReference>
<dbReference type="PROSITE" id="PS51755">
    <property type="entry name" value="OMPR_PHOB"/>
    <property type="match status" value="1"/>
</dbReference>
<evidence type="ECO:0000256" key="1">
    <source>
        <dbReference type="ARBA" id="ARBA00023125"/>
    </source>
</evidence>
<dbReference type="GO" id="GO:0000160">
    <property type="term" value="P:phosphorelay signal transduction system"/>
    <property type="evidence" value="ECO:0007669"/>
    <property type="project" value="InterPro"/>
</dbReference>
<dbReference type="Pfam" id="PF13181">
    <property type="entry name" value="TPR_8"/>
    <property type="match status" value="1"/>
</dbReference>
<dbReference type="InterPro" id="IPR016032">
    <property type="entry name" value="Sig_transdc_resp-reg_C-effctor"/>
</dbReference>
<sequence length="541" mass="61281">MQYRLAEYLICPDTQELLCNQHQIKIEPLIFKLLIHLLENPDRLITHDELIESVWESSIVTNAAVFAAISIARKAIGDNAKEQKYIKTIPRRGYRFIAKFTHDNNNNSVFNKNGQQHSSLIQHKHETYFINYPAIERSDALPAKPSVAVMDFTNQEASPQNQLFAFALTTEINAGLARLPHLEVIARASASYITKQQLTPAQIGKSLSVRYLIYGSAQLTSNRIRATISIVDSTSNTEIWSEHYDRAKDDLFLIQDEVTSSIVSSIDATIEKAEIERSFIAPTEDLSAWENYYRGIWHINKTKPEHSDTAETYFIEALKLDSGFSRAYAGLSHIYTNRNLFNTISNLKNKTYLSKAIEFAEQSIGYCQRESMGYASMGRALYFSQKHDSAVEVYDKALALNPSFSQCYIYKGVTLAHSRDTESVQTLMHTAQRLSPYDPVNFLIYSTLATLFTQLKDYKEAAKWGVRAANAPNAYFITFAVAAGCLYLAGKKKLAQQYTKELLSLQPDFSVECYKHMIPHAHEPSRAAFMEALHQCGIPRL</sequence>
<name>A0A3B0WV45_9ZZZZ</name>
<evidence type="ECO:0000313" key="4">
    <source>
        <dbReference type="EMBL" id="VAW55032.1"/>
    </source>
</evidence>
<dbReference type="GO" id="GO:0003677">
    <property type="term" value="F:DNA binding"/>
    <property type="evidence" value="ECO:0007669"/>
    <property type="project" value="UniProtKB-KW"/>
</dbReference>
<dbReference type="Pfam" id="PF00486">
    <property type="entry name" value="Trans_reg_C"/>
    <property type="match status" value="1"/>
</dbReference>
<evidence type="ECO:0000259" key="3">
    <source>
        <dbReference type="PROSITE" id="PS51755"/>
    </source>
</evidence>
<keyword evidence="2" id="KW-1133">Transmembrane helix</keyword>
<reference evidence="4" key="1">
    <citation type="submission" date="2018-06" db="EMBL/GenBank/DDBJ databases">
        <authorList>
            <person name="Zhirakovskaya E."/>
        </authorList>
    </citation>
    <scope>NUCLEOTIDE SEQUENCE</scope>
</reference>
<dbReference type="PANTHER" id="PTHR12558">
    <property type="entry name" value="CELL DIVISION CYCLE 16,23,27"/>
    <property type="match status" value="1"/>
</dbReference>
<dbReference type="CDD" id="cd00383">
    <property type="entry name" value="trans_reg_C"/>
    <property type="match status" value="1"/>
</dbReference>
<dbReference type="InterPro" id="IPR019734">
    <property type="entry name" value="TPR_rpt"/>
</dbReference>
<dbReference type="InterPro" id="IPR001867">
    <property type="entry name" value="OmpR/PhoB-type_DNA-bd"/>
</dbReference>
<feature type="transmembrane region" description="Helical" evidence="2">
    <location>
        <begin position="473"/>
        <end position="490"/>
    </location>
</feature>
<keyword evidence="1" id="KW-0238">DNA-binding</keyword>
<dbReference type="InterPro" id="IPR036388">
    <property type="entry name" value="WH-like_DNA-bd_sf"/>
</dbReference>